<name>A0A9P4VNT6_9PEZI</name>
<evidence type="ECO:0000313" key="1">
    <source>
        <dbReference type="EMBL" id="KAF2840131.1"/>
    </source>
</evidence>
<proteinExistence type="predicted"/>
<protein>
    <recommendedName>
        <fullName evidence="3">DUF218 domain-containing protein</fullName>
    </recommendedName>
</protein>
<dbReference type="GO" id="GO:0005737">
    <property type="term" value="C:cytoplasm"/>
    <property type="evidence" value="ECO:0007669"/>
    <property type="project" value="TreeGrafter"/>
</dbReference>
<evidence type="ECO:0000313" key="2">
    <source>
        <dbReference type="Proteomes" id="UP000799429"/>
    </source>
</evidence>
<dbReference type="Proteomes" id="UP000799429">
    <property type="component" value="Unassembled WGS sequence"/>
</dbReference>
<accession>A0A9P4VNT6</accession>
<dbReference type="PANTHER" id="PTHR28110:SF1">
    <property type="entry name" value="TRANSMEMBRANE PROTEIN"/>
    <property type="match status" value="1"/>
</dbReference>
<gene>
    <name evidence="1" type="ORF">M501DRAFT_931235</name>
</gene>
<dbReference type="EMBL" id="MU006093">
    <property type="protein sequence ID" value="KAF2840131.1"/>
    <property type="molecule type" value="Genomic_DNA"/>
</dbReference>
<sequence>MVISNPPKSIVDLVVVCCHAIWNGHSSSSPDPYKEKQWILKGFQRSNRETGKQGEHLSFMRHINEAMLYLLSTDSELQNDPAQTLVMFSGGPTSKETDISEAFSYWKALHTWDHVEIMGQLYPNGRIMLEEHSTDSYQNFIFSVLEFRKQIGHYPRNIHIITHGFKGPRFLDLHAKALQWPKERISVYVRNPEMSRAELEETIALEKQNGYLPFVSDPYGAHASLLDKRKVRCWDETKFRAYMSPLLNEGEEGVLLTRLLDWKGGESGDELFPDTLPWNETSSAAGSS</sequence>
<organism evidence="1 2">
    <name type="scientific">Patellaria atrata CBS 101060</name>
    <dbReference type="NCBI Taxonomy" id="1346257"/>
    <lineage>
        <taxon>Eukaryota</taxon>
        <taxon>Fungi</taxon>
        <taxon>Dikarya</taxon>
        <taxon>Ascomycota</taxon>
        <taxon>Pezizomycotina</taxon>
        <taxon>Dothideomycetes</taxon>
        <taxon>Dothideomycetes incertae sedis</taxon>
        <taxon>Patellariales</taxon>
        <taxon>Patellariaceae</taxon>
        <taxon>Patellaria</taxon>
    </lineage>
</organism>
<comment type="caution">
    <text evidence="1">The sequence shown here is derived from an EMBL/GenBank/DDBJ whole genome shotgun (WGS) entry which is preliminary data.</text>
</comment>
<evidence type="ECO:0008006" key="3">
    <source>
        <dbReference type="Google" id="ProtNLM"/>
    </source>
</evidence>
<reference evidence="1" key="1">
    <citation type="journal article" date="2020" name="Stud. Mycol.">
        <title>101 Dothideomycetes genomes: a test case for predicting lifestyles and emergence of pathogens.</title>
        <authorList>
            <person name="Haridas S."/>
            <person name="Albert R."/>
            <person name="Binder M."/>
            <person name="Bloem J."/>
            <person name="Labutti K."/>
            <person name="Salamov A."/>
            <person name="Andreopoulos B."/>
            <person name="Baker S."/>
            <person name="Barry K."/>
            <person name="Bills G."/>
            <person name="Bluhm B."/>
            <person name="Cannon C."/>
            <person name="Castanera R."/>
            <person name="Culley D."/>
            <person name="Daum C."/>
            <person name="Ezra D."/>
            <person name="Gonzalez J."/>
            <person name="Henrissat B."/>
            <person name="Kuo A."/>
            <person name="Liang C."/>
            <person name="Lipzen A."/>
            <person name="Lutzoni F."/>
            <person name="Magnuson J."/>
            <person name="Mondo S."/>
            <person name="Nolan M."/>
            <person name="Ohm R."/>
            <person name="Pangilinan J."/>
            <person name="Park H.-J."/>
            <person name="Ramirez L."/>
            <person name="Alfaro M."/>
            <person name="Sun H."/>
            <person name="Tritt A."/>
            <person name="Yoshinaga Y."/>
            <person name="Zwiers L.-H."/>
            <person name="Turgeon B."/>
            <person name="Goodwin S."/>
            <person name="Spatafora J."/>
            <person name="Crous P."/>
            <person name="Grigoriev I."/>
        </authorList>
    </citation>
    <scope>NUCLEOTIDE SEQUENCE</scope>
    <source>
        <strain evidence="1">CBS 101060</strain>
    </source>
</reference>
<dbReference type="OrthoDB" id="4347at2759"/>
<dbReference type="PANTHER" id="PTHR28110">
    <property type="entry name" value="TRANSMEMBRANE PROTEIN"/>
    <property type="match status" value="1"/>
</dbReference>
<dbReference type="AlphaFoldDB" id="A0A9P4VNT6"/>
<dbReference type="InterPro" id="IPR055323">
    <property type="entry name" value="C57A10.07/YOR238W"/>
</dbReference>
<keyword evidence="2" id="KW-1185">Reference proteome</keyword>